<protein>
    <submittedName>
        <fullName evidence="2">Uncharacterized protein</fullName>
    </submittedName>
</protein>
<feature type="region of interest" description="Disordered" evidence="1">
    <location>
        <begin position="1"/>
        <end position="32"/>
    </location>
</feature>
<evidence type="ECO:0000313" key="2">
    <source>
        <dbReference type="EMBL" id="AUT76047.1"/>
    </source>
</evidence>
<gene>
    <name evidence="2" type="ORF">C2L64_48410</name>
</gene>
<accession>A0AAN1JL62</accession>
<dbReference type="EMBL" id="CP026108">
    <property type="protein sequence ID" value="AUT76047.1"/>
    <property type="molecule type" value="Genomic_DNA"/>
</dbReference>
<evidence type="ECO:0000256" key="1">
    <source>
        <dbReference type="SAM" id="MobiDB-lite"/>
    </source>
</evidence>
<sequence length="96" mass="10459">MAADGAPRQNALAGDAAEKEPARIRGATAKPTKECRSAISSLMWVARTQSGKQSMTKPRDEKTYTTASTGHHLTVTLSQVSDLHTQHIPFRGIELW</sequence>
<evidence type="ECO:0000313" key="3">
    <source>
        <dbReference type="Proteomes" id="UP000236649"/>
    </source>
</evidence>
<dbReference type="AlphaFoldDB" id="A0AAN1JL62"/>
<dbReference type="KEGG" id="phs:C2L64_48410"/>
<organism evidence="2 3">
    <name type="scientific">Paraburkholderia hospita</name>
    <dbReference type="NCBI Taxonomy" id="169430"/>
    <lineage>
        <taxon>Bacteria</taxon>
        <taxon>Pseudomonadati</taxon>
        <taxon>Pseudomonadota</taxon>
        <taxon>Betaproteobacteria</taxon>
        <taxon>Burkholderiales</taxon>
        <taxon>Burkholderiaceae</taxon>
        <taxon>Paraburkholderia</taxon>
    </lineage>
</organism>
<name>A0AAN1JL62_9BURK</name>
<reference evidence="2 3" key="1">
    <citation type="submission" date="2018-01" db="EMBL/GenBank/DDBJ databases">
        <title>Species boundaries and ecological features among Paraburkholderia terrae DSMZ17804T, P. hospita DSMZ17164T and P. caribensis DSMZ13236T.</title>
        <authorList>
            <person name="Pratama A.A."/>
        </authorList>
    </citation>
    <scope>NUCLEOTIDE SEQUENCE [LARGE SCALE GENOMIC DNA]</scope>
    <source>
        <strain evidence="2 3">DSM 17164</strain>
    </source>
</reference>
<proteinExistence type="predicted"/>
<dbReference type="Proteomes" id="UP000236649">
    <property type="component" value="Chromosome 4"/>
</dbReference>